<evidence type="ECO:0008006" key="3">
    <source>
        <dbReference type="Google" id="ProtNLM"/>
    </source>
</evidence>
<proteinExistence type="predicted"/>
<name>A0A7Y0HWB2_9BIFI</name>
<gene>
    <name evidence="1" type="ORF">G1C97_1110</name>
</gene>
<protein>
    <recommendedName>
        <fullName evidence="3">Phage tail protein</fullName>
    </recommendedName>
</protein>
<sequence length="289" mass="31343">MTAFMELSVSGYTVRLDGDGINPTGLYVTSDGVEGWYGTPDLKIQFTERGQGDGAHDVPESDAIYSARTVTVHYGCVGLDRADALQYLMRVQRFAHRMVTVRVVDGGMDTYCQGYVSSTVTPTWDSDYSWDDTLTIVCARPERLSWDAHRFQLLPTRDGNGGLFYGDSAPGLVYPLSYGKAASDARNVGVLLNNGSSRAYPVFTVYGSFPNGVELQFTGRSSLRLDRPVGAVPVVLDSRSATATLAGQDVSRSLTARGFPVVQPYSSLSVSLQSAGTGYVDCLIRDTYM</sequence>
<reference evidence="1 2" key="1">
    <citation type="submission" date="2020-02" db="EMBL/GenBank/DDBJ databases">
        <title>Characterization of phylogenetic diversity of novel bifidobacterial species isolated in Czech ZOOs.</title>
        <authorList>
            <person name="Lugli G.A."/>
            <person name="Vera N.B."/>
            <person name="Ventura M."/>
        </authorList>
    </citation>
    <scope>NUCLEOTIDE SEQUENCE [LARGE SCALE GENOMIC DNA]</scope>
    <source>
        <strain evidence="1 2">DSM 109959</strain>
    </source>
</reference>
<dbReference type="EMBL" id="JAAIIG010000004">
    <property type="protein sequence ID" value="NMM98161.1"/>
    <property type="molecule type" value="Genomic_DNA"/>
</dbReference>
<evidence type="ECO:0000313" key="2">
    <source>
        <dbReference type="Proteomes" id="UP000543419"/>
    </source>
</evidence>
<evidence type="ECO:0000313" key="1">
    <source>
        <dbReference type="EMBL" id="NMM98161.1"/>
    </source>
</evidence>
<dbReference type="AlphaFoldDB" id="A0A7Y0HWB2"/>
<comment type="caution">
    <text evidence="1">The sequence shown here is derived from an EMBL/GenBank/DDBJ whole genome shotgun (WGS) entry which is preliminary data.</text>
</comment>
<organism evidence="1 2">
    <name type="scientific">Bifidobacterium olomucense</name>
    <dbReference type="NCBI Taxonomy" id="2675324"/>
    <lineage>
        <taxon>Bacteria</taxon>
        <taxon>Bacillati</taxon>
        <taxon>Actinomycetota</taxon>
        <taxon>Actinomycetes</taxon>
        <taxon>Bifidobacteriales</taxon>
        <taxon>Bifidobacteriaceae</taxon>
        <taxon>Bifidobacterium</taxon>
    </lineage>
</organism>
<keyword evidence="2" id="KW-1185">Reference proteome</keyword>
<dbReference type="Proteomes" id="UP000543419">
    <property type="component" value="Unassembled WGS sequence"/>
</dbReference>
<accession>A0A7Y0HWB2</accession>
<dbReference type="RefSeq" id="WP_169240930.1">
    <property type="nucleotide sequence ID" value="NZ_JAAIIG010000004.1"/>
</dbReference>